<evidence type="ECO:0000256" key="1">
    <source>
        <dbReference type="ARBA" id="ARBA00004448"/>
    </source>
</evidence>
<keyword evidence="7 18" id="KW-0812">Transmembrane</keyword>
<geneLocation type="mitochondrion" evidence="20"/>
<evidence type="ECO:0000256" key="2">
    <source>
        <dbReference type="ARBA" id="ARBA00007012"/>
    </source>
</evidence>
<evidence type="ECO:0000313" key="20">
    <source>
        <dbReference type="EMBL" id="AOQ30893.1"/>
    </source>
</evidence>
<evidence type="ECO:0000256" key="18">
    <source>
        <dbReference type="SAM" id="Phobius"/>
    </source>
</evidence>
<keyword evidence="12" id="KW-0520">NAD</keyword>
<protein>
    <recommendedName>
        <fullName evidence="4">NADH-ubiquinone oxidoreductase chain 2</fullName>
        <ecNumber evidence="3">7.1.1.2</ecNumber>
    </recommendedName>
    <alternativeName>
        <fullName evidence="16">NADH dehydrogenase subunit 2</fullName>
    </alternativeName>
</protein>
<keyword evidence="8" id="KW-0999">Mitochondrion inner membrane</keyword>
<gene>
    <name evidence="20" type="primary">ND2</name>
</gene>
<dbReference type="PANTHER" id="PTHR46552">
    <property type="entry name" value="NADH-UBIQUINONE OXIDOREDUCTASE CHAIN 2"/>
    <property type="match status" value="1"/>
</dbReference>
<keyword evidence="11 18" id="KW-1133">Transmembrane helix</keyword>
<keyword evidence="15 18" id="KW-0472">Membrane</keyword>
<evidence type="ECO:0000256" key="12">
    <source>
        <dbReference type="ARBA" id="ARBA00023027"/>
    </source>
</evidence>
<feature type="transmembrane region" description="Helical" evidence="18">
    <location>
        <begin position="76"/>
        <end position="99"/>
    </location>
</feature>
<evidence type="ECO:0000256" key="16">
    <source>
        <dbReference type="ARBA" id="ARBA00031028"/>
    </source>
</evidence>
<organism evidence="20">
    <name type="scientific">Pleurobranchaea sp. TY-2016</name>
    <dbReference type="NCBI Taxonomy" id="1883447"/>
    <lineage>
        <taxon>Eukaryota</taxon>
        <taxon>Metazoa</taxon>
        <taxon>Spiralia</taxon>
        <taxon>Lophotrochozoa</taxon>
        <taxon>Mollusca</taxon>
        <taxon>Gastropoda</taxon>
        <taxon>Heterobranchia</taxon>
        <taxon>Euthyneura</taxon>
        <taxon>Nudipleura</taxon>
        <taxon>Pleurobranchida</taxon>
        <taxon>Pleurobranchoidea</taxon>
        <taxon>Pleurobranchidae</taxon>
        <taxon>Pleurobranchaea</taxon>
    </lineage>
</organism>
<evidence type="ECO:0000256" key="11">
    <source>
        <dbReference type="ARBA" id="ARBA00022989"/>
    </source>
</evidence>
<dbReference type="EC" id="7.1.1.2" evidence="3"/>
<dbReference type="GO" id="GO:0008137">
    <property type="term" value="F:NADH dehydrogenase (ubiquinone) activity"/>
    <property type="evidence" value="ECO:0007669"/>
    <property type="project" value="UniProtKB-EC"/>
</dbReference>
<dbReference type="GO" id="GO:0006120">
    <property type="term" value="P:mitochondrial electron transport, NADH to ubiquinone"/>
    <property type="evidence" value="ECO:0007669"/>
    <property type="project" value="TreeGrafter"/>
</dbReference>
<feature type="transmembrane region" description="Helical" evidence="18">
    <location>
        <begin position="282"/>
        <end position="299"/>
    </location>
</feature>
<evidence type="ECO:0000256" key="6">
    <source>
        <dbReference type="ARBA" id="ARBA00022660"/>
    </source>
</evidence>
<dbReference type="AlphaFoldDB" id="A0A1C9M3L1"/>
<evidence type="ECO:0000256" key="8">
    <source>
        <dbReference type="ARBA" id="ARBA00022792"/>
    </source>
</evidence>
<keyword evidence="13" id="KW-0830">Ubiquinone</keyword>
<dbReference type="InterPro" id="IPR001750">
    <property type="entry name" value="ND/Mrp_TM"/>
</dbReference>
<keyword evidence="14 20" id="KW-0496">Mitochondrion</keyword>
<feature type="transmembrane region" description="Helical" evidence="18">
    <location>
        <begin position="106"/>
        <end position="127"/>
    </location>
</feature>
<keyword evidence="9" id="KW-1278">Translocase</keyword>
<name>A0A1C9M3L1_9GAST</name>
<sequence>MLLGPFLAVSSSNWLICWVGVEISFLGLIPILLSDFSFSSLSKESSMKYFCIQAMGSGLLLCGGVLIFMFPFNFNFFLEIIFFVSLMIKLGVFPAHFWVPSVVSGLGWLPMFILLTWQKVPPFFFLVNFMKESFWLSEILLILGGISAVVGAFIGLNQSKISPMLGASSITHTGWVVLGAVYGSLWIYFILYCITFGFMLYFFSMEDMMFSGLGVLSLSGLPPFAMFLGKWMILKSALLSSFSYWFLLLPLFGSVISLFFYLKFFYSFFLEEENYSVVKLSYFGSFSVMALIGIFYIIVF</sequence>
<comment type="subcellular location">
    <subcellularLocation>
        <location evidence="1">Mitochondrion inner membrane</location>
        <topology evidence="1">Multi-pass membrane protein</topology>
    </subcellularLocation>
</comment>
<feature type="transmembrane region" description="Helical" evidence="18">
    <location>
        <begin position="50"/>
        <end position="70"/>
    </location>
</feature>
<proteinExistence type="inferred from homology"/>
<feature type="transmembrane region" description="Helical" evidence="18">
    <location>
        <begin position="175"/>
        <end position="203"/>
    </location>
</feature>
<evidence type="ECO:0000256" key="9">
    <source>
        <dbReference type="ARBA" id="ARBA00022967"/>
    </source>
</evidence>
<evidence type="ECO:0000256" key="4">
    <source>
        <dbReference type="ARBA" id="ARBA00021008"/>
    </source>
</evidence>
<evidence type="ECO:0000256" key="3">
    <source>
        <dbReference type="ARBA" id="ARBA00012944"/>
    </source>
</evidence>
<dbReference type="PANTHER" id="PTHR46552:SF1">
    <property type="entry name" value="NADH-UBIQUINONE OXIDOREDUCTASE CHAIN 2"/>
    <property type="match status" value="1"/>
</dbReference>
<dbReference type="InterPro" id="IPR050175">
    <property type="entry name" value="Complex_I_Subunit_2"/>
</dbReference>
<evidence type="ECO:0000256" key="7">
    <source>
        <dbReference type="ARBA" id="ARBA00022692"/>
    </source>
</evidence>
<evidence type="ECO:0000256" key="15">
    <source>
        <dbReference type="ARBA" id="ARBA00023136"/>
    </source>
</evidence>
<keyword evidence="5" id="KW-0813">Transport</keyword>
<evidence type="ECO:0000256" key="13">
    <source>
        <dbReference type="ARBA" id="ARBA00023075"/>
    </source>
</evidence>
<feature type="transmembrane region" description="Helical" evidence="18">
    <location>
        <begin position="209"/>
        <end position="229"/>
    </location>
</feature>
<feature type="domain" description="NADH:quinone oxidoreductase/Mrp antiporter transmembrane" evidence="19">
    <location>
        <begin position="11"/>
        <end position="199"/>
    </location>
</feature>
<feature type="transmembrane region" description="Helical" evidence="18">
    <location>
        <begin position="241"/>
        <end position="262"/>
    </location>
</feature>
<evidence type="ECO:0000256" key="14">
    <source>
        <dbReference type="ARBA" id="ARBA00023128"/>
    </source>
</evidence>
<accession>A0A1C9M3L1</accession>
<evidence type="ECO:0000256" key="10">
    <source>
        <dbReference type="ARBA" id="ARBA00022982"/>
    </source>
</evidence>
<evidence type="ECO:0000256" key="5">
    <source>
        <dbReference type="ARBA" id="ARBA00022448"/>
    </source>
</evidence>
<comment type="catalytic activity">
    <reaction evidence="17">
        <text>a ubiquinone + NADH + 5 H(+)(in) = a ubiquinol + NAD(+) + 4 H(+)(out)</text>
        <dbReference type="Rhea" id="RHEA:29091"/>
        <dbReference type="Rhea" id="RHEA-COMP:9565"/>
        <dbReference type="Rhea" id="RHEA-COMP:9566"/>
        <dbReference type="ChEBI" id="CHEBI:15378"/>
        <dbReference type="ChEBI" id="CHEBI:16389"/>
        <dbReference type="ChEBI" id="CHEBI:17976"/>
        <dbReference type="ChEBI" id="CHEBI:57540"/>
        <dbReference type="ChEBI" id="CHEBI:57945"/>
        <dbReference type="EC" id="7.1.1.2"/>
    </reaction>
</comment>
<evidence type="ECO:0000259" key="19">
    <source>
        <dbReference type="Pfam" id="PF00361"/>
    </source>
</evidence>
<reference evidence="20" key="1">
    <citation type="journal article" date="2016" name="Mitochondrial DNA Part B Resour">
        <title>Complete mitochondrial genome sequence of Pleurobranchaea novaezealandiae and Pleurobranchaea sp.</title>
        <authorList>
            <person name="Chen L."/>
            <person name="Yang T."/>
            <person name="Shen H."/>
        </authorList>
    </citation>
    <scope>NUCLEOTIDE SEQUENCE</scope>
</reference>
<comment type="similarity">
    <text evidence="2">Belongs to the complex I subunit 2 family.</text>
</comment>
<evidence type="ECO:0000256" key="17">
    <source>
        <dbReference type="ARBA" id="ARBA00049551"/>
    </source>
</evidence>
<keyword evidence="10" id="KW-0249">Electron transport</keyword>
<dbReference type="EMBL" id="KU365728">
    <property type="protein sequence ID" value="AOQ30893.1"/>
    <property type="molecule type" value="Genomic_DNA"/>
</dbReference>
<keyword evidence="6" id="KW-0679">Respiratory chain</keyword>
<dbReference type="Pfam" id="PF00361">
    <property type="entry name" value="Proton_antipo_M"/>
    <property type="match status" value="1"/>
</dbReference>
<feature type="transmembrane region" description="Helical" evidence="18">
    <location>
        <begin position="133"/>
        <end position="154"/>
    </location>
</feature>
<dbReference type="GO" id="GO:0005743">
    <property type="term" value="C:mitochondrial inner membrane"/>
    <property type="evidence" value="ECO:0007669"/>
    <property type="project" value="UniProtKB-SubCell"/>
</dbReference>
<feature type="transmembrane region" description="Helical" evidence="18">
    <location>
        <begin position="12"/>
        <end position="38"/>
    </location>
</feature>